<dbReference type="EMBL" id="PKMF04000424">
    <property type="protein sequence ID" value="KAK7832501.1"/>
    <property type="molecule type" value="Genomic_DNA"/>
</dbReference>
<reference evidence="2 3" key="1">
    <citation type="journal article" date="2018" name="Sci. Data">
        <title>The draft genome sequence of cork oak.</title>
        <authorList>
            <person name="Ramos A.M."/>
            <person name="Usie A."/>
            <person name="Barbosa P."/>
            <person name="Barros P.M."/>
            <person name="Capote T."/>
            <person name="Chaves I."/>
            <person name="Simoes F."/>
            <person name="Abreu I."/>
            <person name="Carrasquinho I."/>
            <person name="Faro C."/>
            <person name="Guimaraes J.B."/>
            <person name="Mendonca D."/>
            <person name="Nobrega F."/>
            <person name="Rodrigues L."/>
            <person name="Saibo N.J.M."/>
            <person name="Varela M.C."/>
            <person name="Egas C."/>
            <person name="Matos J."/>
            <person name="Miguel C.M."/>
            <person name="Oliveira M.M."/>
            <person name="Ricardo C.P."/>
            <person name="Goncalves S."/>
        </authorList>
    </citation>
    <scope>NUCLEOTIDE SEQUENCE [LARGE SCALE GENOMIC DNA]</scope>
    <source>
        <strain evidence="3">cv. HL8</strain>
    </source>
</reference>
<keyword evidence="1" id="KW-0472">Membrane</keyword>
<evidence type="ECO:0000313" key="2">
    <source>
        <dbReference type="EMBL" id="KAK7832501.1"/>
    </source>
</evidence>
<keyword evidence="1" id="KW-0812">Transmembrane</keyword>
<sequence length="90" mass="10137">MKIKGKEKKSFKFEKNIRISALLEIVLQILVLGDPIAIAAMYSRCCLIAKSERCFGKKPCCSFLVLSGAYLRALVLLIKEKFKAKWKALA</sequence>
<gene>
    <name evidence="2" type="ORF">CFP56_026511</name>
</gene>
<evidence type="ECO:0000256" key="1">
    <source>
        <dbReference type="SAM" id="Phobius"/>
    </source>
</evidence>
<organism evidence="2 3">
    <name type="scientific">Quercus suber</name>
    <name type="common">Cork oak</name>
    <dbReference type="NCBI Taxonomy" id="58331"/>
    <lineage>
        <taxon>Eukaryota</taxon>
        <taxon>Viridiplantae</taxon>
        <taxon>Streptophyta</taxon>
        <taxon>Embryophyta</taxon>
        <taxon>Tracheophyta</taxon>
        <taxon>Spermatophyta</taxon>
        <taxon>Magnoliopsida</taxon>
        <taxon>eudicotyledons</taxon>
        <taxon>Gunneridae</taxon>
        <taxon>Pentapetalae</taxon>
        <taxon>rosids</taxon>
        <taxon>fabids</taxon>
        <taxon>Fagales</taxon>
        <taxon>Fagaceae</taxon>
        <taxon>Quercus</taxon>
    </lineage>
</organism>
<name>A0AAW0K1Z6_QUESU</name>
<comment type="caution">
    <text evidence="2">The sequence shown here is derived from an EMBL/GenBank/DDBJ whole genome shotgun (WGS) entry which is preliminary data.</text>
</comment>
<accession>A0AAW0K1Z6</accession>
<dbReference type="Proteomes" id="UP000237347">
    <property type="component" value="Unassembled WGS sequence"/>
</dbReference>
<evidence type="ECO:0000313" key="3">
    <source>
        <dbReference type="Proteomes" id="UP000237347"/>
    </source>
</evidence>
<proteinExistence type="predicted"/>
<feature type="transmembrane region" description="Helical" evidence="1">
    <location>
        <begin position="21"/>
        <end position="42"/>
    </location>
</feature>
<keyword evidence="3" id="KW-1185">Reference proteome</keyword>
<protein>
    <submittedName>
        <fullName evidence="2">Uncharacterized protein</fullName>
    </submittedName>
</protein>
<dbReference type="AlphaFoldDB" id="A0AAW0K1Z6"/>
<keyword evidence="1" id="KW-1133">Transmembrane helix</keyword>